<proteinExistence type="predicted"/>
<name>A0A7C8USH7_ORBOL</name>
<dbReference type="AlphaFoldDB" id="A0A7C8USH7"/>
<organism evidence="1 2">
    <name type="scientific">Orbilia oligospora</name>
    <name type="common">Nematode-trapping fungus</name>
    <name type="synonym">Arthrobotrys oligospora</name>
    <dbReference type="NCBI Taxonomy" id="2813651"/>
    <lineage>
        <taxon>Eukaryota</taxon>
        <taxon>Fungi</taxon>
        <taxon>Dikarya</taxon>
        <taxon>Ascomycota</taxon>
        <taxon>Pezizomycotina</taxon>
        <taxon>Orbiliomycetes</taxon>
        <taxon>Orbiliales</taxon>
        <taxon>Orbiliaceae</taxon>
        <taxon>Orbilia</taxon>
    </lineage>
</organism>
<evidence type="ECO:0000313" key="2">
    <source>
        <dbReference type="Proteomes" id="UP000483672"/>
    </source>
</evidence>
<accession>A0A7C8USH7</accession>
<evidence type="ECO:0000313" key="1">
    <source>
        <dbReference type="EMBL" id="KAF3218556.1"/>
    </source>
</evidence>
<dbReference type="Proteomes" id="UP000483672">
    <property type="component" value="Unassembled WGS sequence"/>
</dbReference>
<comment type="caution">
    <text evidence="1">The sequence shown here is derived from an EMBL/GenBank/DDBJ whole genome shotgun (WGS) entry which is preliminary data.</text>
</comment>
<reference evidence="1 2" key="1">
    <citation type="submission" date="2019-06" db="EMBL/GenBank/DDBJ databases">
        <authorList>
            <person name="Palmer J.M."/>
        </authorList>
    </citation>
    <scope>NUCLEOTIDE SEQUENCE [LARGE SCALE GENOMIC DNA]</scope>
    <source>
        <strain evidence="1 2">TWF191</strain>
    </source>
</reference>
<gene>
    <name evidence="1" type="ORF">TWF191_008226</name>
</gene>
<dbReference type="EMBL" id="WIPF01000054">
    <property type="protein sequence ID" value="KAF3218556.1"/>
    <property type="molecule type" value="Genomic_DNA"/>
</dbReference>
<protein>
    <submittedName>
        <fullName evidence="1">Uncharacterized protein</fullName>
    </submittedName>
</protein>
<sequence>MDPPKSCNSDPQALLDPRTYGVRAARHYPTDVEIVEIIDSIFMSVLRDGVVRLKSLRTQELRLLTPSCGIAKGYKFQENPRETYLKDLSYAMWHIRLGARWHRDAIRADAQELPMEDSNITNRTLEAQW</sequence>